<accession>A0A381U685</accession>
<evidence type="ECO:0000256" key="1">
    <source>
        <dbReference type="ARBA" id="ARBA00022505"/>
    </source>
</evidence>
<dbReference type="InterPro" id="IPR005116">
    <property type="entry name" value="Transp-assoc_OB_typ1"/>
</dbReference>
<dbReference type="InterPro" id="IPR008995">
    <property type="entry name" value="Mo/tungstate-bd_C_term_dom"/>
</dbReference>
<dbReference type="GO" id="GO:0015689">
    <property type="term" value="P:molybdate ion transport"/>
    <property type="evidence" value="ECO:0007669"/>
    <property type="project" value="InterPro"/>
</dbReference>
<organism evidence="3">
    <name type="scientific">marine metagenome</name>
    <dbReference type="NCBI Taxonomy" id="408172"/>
    <lineage>
        <taxon>unclassified sequences</taxon>
        <taxon>metagenomes</taxon>
        <taxon>ecological metagenomes</taxon>
    </lineage>
</organism>
<sequence length="167" mass="17797">SLSEVIAIADHVLVLSEGSVAAEGSPNILLGHPDVKKLSDFHSFENFLEGIVVSEDSENYVTTVSVGDANLLVSHTDSSIGSEIILSIRASDVILSGEIPLALSARNVVKATVSEVHFSENTVLVECDFGEKMLVEITRQAQQQLGVSKTSSIYLIVKASSVMVLDK</sequence>
<dbReference type="EMBL" id="UINC01005803">
    <property type="protein sequence ID" value="SVA23639.1"/>
    <property type="molecule type" value="Genomic_DNA"/>
</dbReference>
<dbReference type="InterPro" id="IPR004606">
    <property type="entry name" value="Mop_domain"/>
</dbReference>
<dbReference type="PROSITE" id="PS51866">
    <property type="entry name" value="MOP"/>
    <property type="match status" value="1"/>
</dbReference>
<gene>
    <name evidence="3" type="ORF">METZ01_LOCUS76493</name>
</gene>
<dbReference type="AlphaFoldDB" id="A0A381U685"/>
<name>A0A381U685_9ZZZZ</name>
<protein>
    <recommendedName>
        <fullName evidence="2">Mop domain-containing protein</fullName>
    </recommendedName>
</protein>
<dbReference type="Gene3D" id="2.40.50.100">
    <property type="match status" value="1"/>
</dbReference>
<evidence type="ECO:0000259" key="2">
    <source>
        <dbReference type="PROSITE" id="PS51866"/>
    </source>
</evidence>
<reference evidence="3" key="1">
    <citation type="submission" date="2018-05" db="EMBL/GenBank/DDBJ databases">
        <authorList>
            <person name="Lanie J.A."/>
            <person name="Ng W.-L."/>
            <person name="Kazmierczak K.M."/>
            <person name="Andrzejewski T.M."/>
            <person name="Davidsen T.M."/>
            <person name="Wayne K.J."/>
            <person name="Tettelin H."/>
            <person name="Glass J.I."/>
            <person name="Rusch D."/>
            <person name="Podicherti R."/>
            <person name="Tsui H.-C.T."/>
            <person name="Winkler M.E."/>
        </authorList>
    </citation>
    <scope>NUCLEOTIDE SEQUENCE</scope>
</reference>
<feature type="non-terminal residue" evidence="3">
    <location>
        <position position="1"/>
    </location>
</feature>
<dbReference type="Pfam" id="PF03459">
    <property type="entry name" value="TOBE"/>
    <property type="match status" value="1"/>
</dbReference>
<dbReference type="SUPFAM" id="SSF50331">
    <property type="entry name" value="MOP-like"/>
    <property type="match status" value="1"/>
</dbReference>
<keyword evidence="1" id="KW-0500">Molybdenum</keyword>
<proteinExistence type="predicted"/>
<feature type="domain" description="Mop" evidence="2">
    <location>
        <begin position="102"/>
        <end position="166"/>
    </location>
</feature>
<evidence type="ECO:0000313" key="3">
    <source>
        <dbReference type="EMBL" id="SVA23639.1"/>
    </source>
</evidence>